<name>A0A9P5C607_9PLEO</name>
<evidence type="ECO:0000313" key="1">
    <source>
        <dbReference type="EMBL" id="KAF3046597.1"/>
    </source>
</evidence>
<keyword evidence="2" id="KW-1185">Reference proteome</keyword>
<dbReference type="Proteomes" id="UP000758155">
    <property type="component" value="Unassembled WGS sequence"/>
</dbReference>
<evidence type="ECO:0000313" key="2">
    <source>
        <dbReference type="Proteomes" id="UP000758155"/>
    </source>
</evidence>
<accession>A0A9P5C607</accession>
<dbReference type="PANTHER" id="PTHR38790:SF4">
    <property type="entry name" value="2EXR DOMAIN-CONTAINING PROTEIN"/>
    <property type="match status" value="1"/>
</dbReference>
<dbReference type="AlphaFoldDB" id="A0A9P5C607"/>
<dbReference type="EMBL" id="SWKV01000004">
    <property type="protein sequence ID" value="KAF3046597.1"/>
    <property type="molecule type" value="Genomic_DNA"/>
</dbReference>
<proteinExistence type="predicted"/>
<sequence>MATTADNASAATSAYSSLIPQITFPFLRLPAEIRNIVYAYVMGGNTWSIKMTQNAPGNIQVRANNGVKNALALLKVNRQIHAEAHLFPYLYNTFAGVHNGHLHDWVKSLTHAERICIKAIKRYQRGYVVHGLKGQGLTINPVFWMDTPRIANWGLDGLQRIEVEVALQKWGWDSEKEQMKRIIDEALVKLRKLVEIEHPGVQVDVFTRQGY</sequence>
<organism evidence="1 2">
    <name type="scientific">Didymella heteroderae</name>
    <dbReference type="NCBI Taxonomy" id="1769908"/>
    <lineage>
        <taxon>Eukaryota</taxon>
        <taxon>Fungi</taxon>
        <taxon>Dikarya</taxon>
        <taxon>Ascomycota</taxon>
        <taxon>Pezizomycotina</taxon>
        <taxon>Dothideomycetes</taxon>
        <taxon>Pleosporomycetidae</taxon>
        <taxon>Pleosporales</taxon>
        <taxon>Pleosporineae</taxon>
        <taxon>Didymellaceae</taxon>
        <taxon>Didymella</taxon>
    </lineage>
</organism>
<dbReference type="OrthoDB" id="5413827at2759"/>
<reference evidence="1" key="1">
    <citation type="submission" date="2019-04" db="EMBL/GenBank/DDBJ databases">
        <title>Sequencing of skin fungus with MAO and IRED activity.</title>
        <authorList>
            <person name="Marsaioli A.J."/>
            <person name="Bonatto J.M.C."/>
            <person name="Reis Junior O."/>
        </authorList>
    </citation>
    <scope>NUCLEOTIDE SEQUENCE</scope>
    <source>
        <strain evidence="1">28M1</strain>
    </source>
</reference>
<dbReference type="PANTHER" id="PTHR38790">
    <property type="entry name" value="2EXR DOMAIN-CONTAINING PROTEIN-RELATED"/>
    <property type="match status" value="1"/>
</dbReference>
<gene>
    <name evidence="1" type="ORF">E8E12_011145</name>
</gene>
<protein>
    <submittedName>
        <fullName evidence="1">Uncharacterized protein</fullName>
    </submittedName>
</protein>
<comment type="caution">
    <text evidence="1">The sequence shown here is derived from an EMBL/GenBank/DDBJ whole genome shotgun (WGS) entry which is preliminary data.</text>
</comment>